<proteinExistence type="inferred from homology"/>
<dbReference type="Pfam" id="PF02771">
    <property type="entry name" value="Acyl-CoA_dh_N"/>
    <property type="match status" value="1"/>
</dbReference>
<organism evidence="12 13">
    <name type="scientific">Aromatoleum diolicum</name>
    <dbReference type="NCBI Taxonomy" id="75796"/>
    <lineage>
        <taxon>Bacteria</taxon>
        <taxon>Pseudomonadati</taxon>
        <taxon>Pseudomonadota</taxon>
        <taxon>Betaproteobacteria</taxon>
        <taxon>Rhodocyclales</taxon>
        <taxon>Rhodocyclaceae</taxon>
        <taxon>Aromatoleum</taxon>
    </lineage>
</organism>
<comment type="similarity">
    <text evidence="2 6">Belongs to the acyl-CoA dehydrogenase family.</text>
</comment>
<evidence type="ECO:0000313" key="12">
    <source>
        <dbReference type="EMBL" id="NMG76417.1"/>
    </source>
</evidence>
<feature type="transmembrane region" description="Helical" evidence="7">
    <location>
        <begin position="515"/>
        <end position="536"/>
    </location>
</feature>
<dbReference type="PANTHER" id="PTHR42803:SF1">
    <property type="entry name" value="BROAD-SPECIFICITY LINEAR ACYL-COA DEHYDROGENASE FADE5"/>
    <property type="match status" value="1"/>
</dbReference>
<dbReference type="Proteomes" id="UP000648984">
    <property type="component" value="Unassembled WGS sequence"/>
</dbReference>
<evidence type="ECO:0000259" key="9">
    <source>
        <dbReference type="Pfam" id="PF02770"/>
    </source>
</evidence>
<keyword evidence="5 6" id="KW-0560">Oxidoreductase</keyword>
<dbReference type="Gene3D" id="1.10.540.10">
    <property type="entry name" value="Acyl-CoA dehydrogenase/oxidase, N-terminal domain"/>
    <property type="match status" value="1"/>
</dbReference>
<evidence type="ECO:0000256" key="2">
    <source>
        <dbReference type="ARBA" id="ARBA00009347"/>
    </source>
</evidence>
<gene>
    <name evidence="12" type="ORF">GPA25_16785</name>
</gene>
<evidence type="ECO:0000313" key="13">
    <source>
        <dbReference type="Proteomes" id="UP000648984"/>
    </source>
</evidence>
<dbReference type="InterPro" id="IPR009100">
    <property type="entry name" value="AcylCoA_DH/oxidase_NM_dom_sf"/>
</dbReference>
<accession>A0ABX1QDC3</accession>
<dbReference type="EMBL" id="WTVQ01000032">
    <property type="protein sequence ID" value="NMG76417.1"/>
    <property type="molecule type" value="Genomic_DNA"/>
</dbReference>
<evidence type="ECO:0000259" key="8">
    <source>
        <dbReference type="Pfam" id="PF00441"/>
    </source>
</evidence>
<dbReference type="InterPro" id="IPR037069">
    <property type="entry name" value="AcylCoA_DH/ox_N_sf"/>
</dbReference>
<dbReference type="Pfam" id="PF00441">
    <property type="entry name" value="Acyl-CoA_dh_1"/>
    <property type="match status" value="1"/>
</dbReference>
<dbReference type="Gene3D" id="1.20.140.10">
    <property type="entry name" value="Butyryl-CoA Dehydrogenase, subunit A, domain 3"/>
    <property type="match status" value="1"/>
</dbReference>
<dbReference type="Gene3D" id="2.40.110.10">
    <property type="entry name" value="Butyryl-CoA Dehydrogenase, subunit A, domain 2"/>
    <property type="match status" value="1"/>
</dbReference>
<comment type="cofactor">
    <cofactor evidence="1 6">
        <name>FAD</name>
        <dbReference type="ChEBI" id="CHEBI:57692"/>
    </cofactor>
</comment>
<protein>
    <submittedName>
        <fullName evidence="12">Acyl-CoA dehydrogenase</fullName>
    </submittedName>
</protein>
<evidence type="ECO:0000259" key="11">
    <source>
        <dbReference type="Pfam" id="PF12806"/>
    </source>
</evidence>
<keyword evidence="7" id="KW-1133">Transmembrane helix</keyword>
<dbReference type="SUPFAM" id="SSF56645">
    <property type="entry name" value="Acyl-CoA dehydrogenase NM domain-like"/>
    <property type="match status" value="1"/>
</dbReference>
<evidence type="ECO:0000256" key="4">
    <source>
        <dbReference type="ARBA" id="ARBA00022827"/>
    </source>
</evidence>
<keyword evidence="7" id="KW-0472">Membrane</keyword>
<dbReference type="Pfam" id="PF12806">
    <property type="entry name" value="Acyl-CoA_dh_C"/>
    <property type="match status" value="1"/>
</dbReference>
<feature type="domain" description="Acyl-CoA oxidase/dehydrogenase middle" evidence="9">
    <location>
        <begin position="162"/>
        <end position="270"/>
    </location>
</feature>
<comment type="caution">
    <text evidence="12">The sequence shown here is derived from an EMBL/GenBank/DDBJ whole genome shotgun (WGS) entry which is preliminary data.</text>
</comment>
<dbReference type="Pfam" id="PF02770">
    <property type="entry name" value="Acyl-CoA_dh_M"/>
    <property type="match status" value="1"/>
</dbReference>
<keyword evidence="4 6" id="KW-0274">FAD</keyword>
<evidence type="ECO:0000256" key="3">
    <source>
        <dbReference type="ARBA" id="ARBA00022630"/>
    </source>
</evidence>
<feature type="domain" description="Acyl-CoA dehydrogenase/oxidase N-terminal" evidence="10">
    <location>
        <begin position="40"/>
        <end position="157"/>
    </location>
</feature>
<keyword evidence="7" id="KW-0812">Transmembrane</keyword>
<dbReference type="InterPro" id="IPR009075">
    <property type="entry name" value="AcylCo_DH/oxidase_C"/>
</dbReference>
<evidence type="ECO:0000256" key="5">
    <source>
        <dbReference type="ARBA" id="ARBA00023002"/>
    </source>
</evidence>
<dbReference type="InterPro" id="IPR006091">
    <property type="entry name" value="Acyl-CoA_Oxase/DH_mid-dom"/>
</dbReference>
<evidence type="ECO:0000256" key="7">
    <source>
        <dbReference type="SAM" id="Phobius"/>
    </source>
</evidence>
<dbReference type="InterPro" id="IPR013786">
    <property type="entry name" value="AcylCoA_DH/ox_N"/>
</dbReference>
<dbReference type="RefSeq" id="WP_169261563.1">
    <property type="nucleotide sequence ID" value="NZ_WTVQ01000032.1"/>
</dbReference>
<dbReference type="SUPFAM" id="SSF47203">
    <property type="entry name" value="Acyl-CoA dehydrogenase C-terminal domain-like"/>
    <property type="match status" value="1"/>
</dbReference>
<evidence type="ECO:0000256" key="6">
    <source>
        <dbReference type="RuleBase" id="RU362125"/>
    </source>
</evidence>
<keyword evidence="13" id="KW-1185">Reference proteome</keyword>
<dbReference type="InterPro" id="IPR046373">
    <property type="entry name" value="Acyl-CoA_Oxase/DH_mid-dom_sf"/>
</dbReference>
<dbReference type="PANTHER" id="PTHR42803">
    <property type="entry name" value="ACYL-COA DEHYDROGENASE"/>
    <property type="match status" value="1"/>
</dbReference>
<evidence type="ECO:0000259" key="10">
    <source>
        <dbReference type="Pfam" id="PF02771"/>
    </source>
</evidence>
<dbReference type="InterPro" id="IPR036250">
    <property type="entry name" value="AcylCo_DH-like_C"/>
</dbReference>
<feature type="domain" description="Acyl-CoA dehydrogenase/oxidase C-terminal" evidence="8">
    <location>
        <begin position="284"/>
        <end position="452"/>
    </location>
</feature>
<keyword evidence="3 6" id="KW-0285">Flavoprotein</keyword>
<reference evidence="12 13" key="1">
    <citation type="submission" date="2019-12" db="EMBL/GenBank/DDBJ databases">
        <title>Comparative genomics gives insights into the taxonomy of the Azoarcus-Aromatoleum group and reveals separate origins of nif in the plant-associated Azoarcus and non-plant-associated Aromatoleum sub-groups.</title>
        <authorList>
            <person name="Lafos M."/>
            <person name="Maluk M."/>
            <person name="Batista M."/>
            <person name="Junghare M."/>
            <person name="Carmona M."/>
            <person name="Faoro H."/>
            <person name="Cruz L.M."/>
            <person name="Battistoni F."/>
            <person name="De Souza E."/>
            <person name="Pedrosa F."/>
            <person name="Chen W.-M."/>
            <person name="Poole P.S."/>
            <person name="Dixon R.A."/>
            <person name="James E.K."/>
        </authorList>
    </citation>
    <scope>NUCLEOTIDE SEQUENCE [LARGE SCALE GENOMIC DNA]</scope>
    <source>
        <strain evidence="12 13">22Lin</strain>
    </source>
</reference>
<name>A0ABX1QDC3_9RHOO</name>
<evidence type="ECO:0000256" key="1">
    <source>
        <dbReference type="ARBA" id="ARBA00001974"/>
    </source>
</evidence>
<feature type="domain" description="Acetyl-CoA dehydrogenase-like C-terminal" evidence="11">
    <location>
        <begin position="478"/>
        <end position="591"/>
    </location>
</feature>
<sequence>MSQYVAPTQTMRFIIEDLVGLENIAGLPGFEEATPDLAAAILDEAAKFAQEVIAPLNRVGDVQGCSVEDGVVRTPDGWREAYRAFCEGGWSTIGAPAEFGGQNMPKLLATAVTEMVQSSNLAFSLLPVLTDGASAALLTAASAELKQKYLPKMISGEWSGTMNLTEPQAGSDIAAIRTRAEPADDGSYRVVGQKIFITYGEHELAENIIHLVLARLPDAPAGVKGISLFVVPKFLVNDDGSLGERNDVRCVSLEHKLGIHGSPTCVMAFGDQGGATGYLVGLPNRGLEYMFIMMNEARFGVGMQGIAIAERAFQQAQAYANERVQGRDAVTGADNVPISAHPDVRRMLLLMQTRTQAARMLAYWVAGQFDVAHAHPDALRRERARQVVDLLIPIVKGWSTEVGNDSTHLGVQIHGGMGFIEETGAAQHLRDARILTIYEGTTGIQANDLLMRKLMRDGGERLMLLLAGMHDDVESLKAIDDKAIAAFVPRLAACISVFENAAWKLIDRARSDVGAGLWVAVPFLTLAGVACGAWMWGKAALAAHRKLGEGEGDAAFHRAQISQAAFYMAHVATQAEGLAATVVEGLTAATEL</sequence>
<dbReference type="InterPro" id="IPR025878">
    <property type="entry name" value="Acyl-CoA_dh-like_C_dom"/>
</dbReference>
<dbReference type="InterPro" id="IPR052166">
    <property type="entry name" value="Diverse_Acyl-CoA_DH"/>
</dbReference>